<evidence type="ECO:0000313" key="1">
    <source>
        <dbReference type="EMBL" id="EEX71065.1"/>
    </source>
</evidence>
<name>C9LHU8_9BACT</name>
<dbReference type="HOGENOM" id="CLU_2344321_0_0_10"/>
<dbReference type="EMBL" id="ACIJ02000022">
    <property type="protein sequence ID" value="EEX71065.1"/>
    <property type="molecule type" value="Genomic_DNA"/>
</dbReference>
<organism evidence="1 2">
    <name type="scientific">Alloprevotella tannerae ATCC 51259</name>
    <dbReference type="NCBI Taxonomy" id="626522"/>
    <lineage>
        <taxon>Bacteria</taxon>
        <taxon>Pseudomonadati</taxon>
        <taxon>Bacteroidota</taxon>
        <taxon>Bacteroidia</taxon>
        <taxon>Bacteroidales</taxon>
        <taxon>Prevotellaceae</taxon>
        <taxon>Alloprevotella</taxon>
    </lineage>
</organism>
<evidence type="ECO:0000313" key="2">
    <source>
        <dbReference type="Proteomes" id="UP000003460"/>
    </source>
</evidence>
<reference evidence="1" key="1">
    <citation type="submission" date="2009-09" db="EMBL/GenBank/DDBJ databases">
        <authorList>
            <person name="Weinstock G."/>
            <person name="Sodergren E."/>
            <person name="Clifton S."/>
            <person name="Fulton L."/>
            <person name="Fulton B."/>
            <person name="Courtney L."/>
            <person name="Fronick C."/>
            <person name="Harrison M."/>
            <person name="Strong C."/>
            <person name="Farmer C."/>
            <person name="Delahaunty K."/>
            <person name="Markovic C."/>
            <person name="Hall O."/>
            <person name="Minx P."/>
            <person name="Tomlinson C."/>
            <person name="Mitreva M."/>
            <person name="Nelson J."/>
            <person name="Hou S."/>
            <person name="Wollam A."/>
            <person name="Pepin K.H."/>
            <person name="Johnson M."/>
            <person name="Bhonagiri V."/>
            <person name="Nash W.E."/>
            <person name="Warren W."/>
            <person name="Chinwalla A."/>
            <person name="Mardis E.R."/>
            <person name="Wilson R.K."/>
        </authorList>
    </citation>
    <scope>NUCLEOTIDE SEQUENCE [LARGE SCALE GENOMIC DNA]</scope>
    <source>
        <strain evidence="1">ATCC 51259</strain>
    </source>
</reference>
<dbReference type="Proteomes" id="UP000003460">
    <property type="component" value="Unassembled WGS sequence"/>
</dbReference>
<proteinExistence type="predicted"/>
<keyword evidence="2" id="KW-1185">Reference proteome</keyword>
<accession>C9LHU8</accession>
<protein>
    <submittedName>
        <fullName evidence="1">Uncharacterized protein</fullName>
    </submittedName>
</protein>
<gene>
    <name evidence="1" type="ORF">GCWU000325_01803</name>
</gene>
<dbReference type="AlphaFoldDB" id="C9LHU8"/>
<sequence>MPHPISNIRFVCCRQTIVCSHQTIVCCHQIIVCRQQTKEGSSYIVSKYAKQQSNAGRFSSFSASTDNAFQPLATIGKHKVDQKRRKALVAENACYKG</sequence>
<comment type="caution">
    <text evidence="1">The sequence shown here is derived from an EMBL/GenBank/DDBJ whole genome shotgun (WGS) entry which is preliminary data.</text>
</comment>